<accession>A0A2T0XM90</accession>
<dbReference type="Proteomes" id="UP000252733">
    <property type="component" value="Unassembled WGS sequence"/>
</dbReference>
<name>A0A2T0XM90_9BACT</name>
<evidence type="ECO:0000256" key="1">
    <source>
        <dbReference type="SAM" id="MobiDB-lite"/>
    </source>
</evidence>
<dbReference type="AlphaFoldDB" id="A0A2T0XM90"/>
<protein>
    <submittedName>
        <fullName evidence="2">Uncharacterized protein</fullName>
    </submittedName>
</protein>
<gene>
    <name evidence="2" type="ORF">DFO77_103168</name>
</gene>
<dbReference type="RefSeq" id="WP_106153032.1">
    <property type="nucleotide sequence ID" value="NZ_PVTS01000007.1"/>
</dbReference>
<reference evidence="2 3" key="1">
    <citation type="submission" date="2018-07" db="EMBL/GenBank/DDBJ databases">
        <title>Freshwater and sediment microbial communities from various areas in North America, analyzing microbe dynamics in response to fracking.</title>
        <authorList>
            <person name="Lamendella R."/>
        </authorList>
    </citation>
    <scope>NUCLEOTIDE SEQUENCE [LARGE SCALE GENOMIC DNA]</scope>
    <source>
        <strain evidence="2 3">160A</strain>
    </source>
</reference>
<feature type="compositionally biased region" description="Basic and acidic residues" evidence="1">
    <location>
        <begin position="68"/>
        <end position="99"/>
    </location>
</feature>
<dbReference type="EMBL" id="QPIZ01000003">
    <property type="protein sequence ID" value="RCW38697.1"/>
    <property type="molecule type" value="Genomic_DNA"/>
</dbReference>
<sequence length="99" mass="11727">MKHYRIKVRDDKAVFFEELLRYLDFLDYEQVESFSEPRIYTNFELRSQKTKAMEPRSTPTKSKGRTKSVGDEAKSSSAESLREVLARIDQMRDQSRKSK</sequence>
<evidence type="ECO:0000313" key="2">
    <source>
        <dbReference type="EMBL" id="RCW38697.1"/>
    </source>
</evidence>
<keyword evidence="3" id="KW-1185">Reference proteome</keyword>
<proteinExistence type="predicted"/>
<evidence type="ECO:0000313" key="3">
    <source>
        <dbReference type="Proteomes" id="UP000252733"/>
    </source>
</evidence>
<organism evidence="2 3">
    <name type="scientific">Marinilabilia salmonicolor</name>
    <dbReference type="NCBI Taxonomy" id="989"/>
    <lineage>
        <taxon>Bacteria</taxon>
        <taxon>Pseudomonadati</taxon>
        <taxon>Bacteroidota</taxon>
        <taxon>Bacteroidia</taxon>
        <taxon>Marinilabiliales</taxon>
        <taxon>Marinilabiliaceae</taxon>
        <taxon>Marinilabilia</taxon>
    </lineage>
</organism>
<comment type="caution">
    <text evidence="2">The sequence shown here is derived from an EMBL/GenBank/DDBJ whole genome shotgun (WGS) entry which is preliminary data.</text>
</comment>
<feature type="region of interest" description="Disordered" evidence="1">
    <location>
        <begin position="47"/>
        <end position="99"/>
    </location>
</feature>
<dbReference type="OrthoDB" id="1122477at2"/>